<dbReference type="Proteomes" id="UP000030758">
    <property type="component" value="Unassembled WGS sequence"/>
</dbReference>
<evidence type="ECO:0000313" key="10">
    <source>
        <dbReference type="EMBL" id="KFD67611.1"/>
    </source>
</evidence>
<keyword evidence="4" id="KW-0732">Signal</keyword>
<evidence type="ECO:0000256" key="9">
    <source>
        <dbReference type="ARBA" id="ARBA00047409"/>
    </source>
</evidence>
<name>A0A085NDR5_9BILA</name>
<organism evidence="10">
    <name type="scientific">Trichuris suis</name>
    <name type="common">pig whipworm</name>
    <dbReference type="NCBI Taxonomy" id="68888"/>
    <lineage>
        <taxon>Eukaryota</taxon>
        <taxon>Metazoa</taxon>
        <taxon>Ecdysozoa</taxon>
        <taxon>Nematoda</taxon>
        <taxon>Enoplea</taxon>
        <taxon>Dorylaimia</taxon>
        <taxon>Trichinellida</taxon>
        <taxon>Trichuridae</taxon>
        <taxon>Trichuris</taxon>
    </lineage>
</organism>
<comment type="similarity">
    <text evidence="1">Belongs to the palmitoyl-protein thioesterase family.</text>
</comment>
<evidence type="ECO:0000256" key="8">
    <source>
        <dbReference type="ARBA" id="ARBA00031934"/>
    </source>
</evidence>
<protein>
    <recommendedName>
        <fullName evidence="3">Palmitoyl-protein thioesterase 1</fullName>
        <ecNumber evidence="2">3.1.2.22</ecNumber>
    </recommendedName>
    <alternativeName>
        <fullName evidence="8">Palmitoyl-protein hydrolase 1</fullName>
    </alternativeName>
</protein>
<dbReference type="Gene3D" id="3.40.50.1820">
    <property type="entry name" value="alpha/beta hydrolase"/>
    <property type="match status" value="2"/>
</dbReference>
<dbReference type="GO" id="GO:0005764">
    <property type="term" value="C:lysosome"/>
    <property type="evidence" value="ECO:0007669"/>
    <property type="project" value="TreeGrafter"/>
</dbReference>
<dbReference type="PANTHER" id="PTHR11247">
    <property type="entry name" value="PALMITOYL-PROTEIN THIOESTERASE/DOLICHYLDIPHOSPHATASE 1"/>
    <property type="match status" value="1"/>
</dbReference>
<dbReference type="GO" id="GO:0006898">
    <property type="term" value="P:receptor-mediated endocytosis"/>
    <property type="evidence" value="ECO:0007669"/>
    <property type="project" value="TreeGrafter"/>
</dbReference>
<evidence type="ECO:0000256" key="5">
    <source>
        <dbReference type="ARBA" id="ARBA00022801"/>
    </source>
</evidence>
<keyword evidence="7" id="KW-0325">Glycoprotein</keyword>
<evidence type="ECO:0000256" key="3">
    <source>
        <dbReference type="ARBA" id="ARBA00014212"/>
    </source>
</evidence>
<dbReference type="EMBL" id="KL367513">
    <property type="protein sequence ID" value="KFD67611.1"/>
    <property type="molecule type" value="Genomic_DNA"/>
</dbReference>
<keyword evidence="5" id="KW-0378">Hydrolase</keyword>
<dbReference type="InterPro" id="IPR029058">
    <property type="entry name" value="AB_hydrolase_fold"/>
</dbReference>
<accession>A0A085NDR5</accession>
<evidence type="ECO:0000256" key="2">
    <source>
        <dbReference type="ARBA" id="ARBA00012423"/>
    </source>
</evidence>
<comment type="catalytic activity">
    <reaction evidence="9">
        <text>S-hexadecanoyl-L-cysteinyl-[protein] + H2O = L-cysteinyl-[protein] + hexadecanoate + H(+)</text>
        <dbReference type="Rhea" id="RHEA:19233"/>
        <dbReference type="Rhea" id="RHEA-COMP:10131"/>
        <dbReference type="Rhea" id="RHEA-COMP:11032"/>
        <dbReference type="ChEBI" id="CHEBI:7896"/>
        <dbReference type="ChEBI" id="CHEBI:15377"/>
        <dbReference type="ChEBI" id="CHEBI:15378"/>
        <dbReference type="ChEBI" id="CHEBI:29950"/>
        <dbReference type="ChEBI" id="CHEBI:74151"/>
        <dbReference type="EC" id="3.1.2.22"/>
    </reaction>
    <physiologicalReaction direction="left-to-right" evidence="9">
        <dbReference type="Rhea" id="RHEA:19234"/>
    </physiologicalReaction>
</comment>
<evidence type="ECO:0000256" key="7">
    <source>
        <dbReference type="ARBA" id="ARBA00023180"/>
    </source>
</evidence>
<keyword evidence="6" id="KW-1015">Disulfide bond</keyword>
<dbReference type="PANTHER" id="PTHR11247:SF8">
    <property type="entry name" value="PALMITOYL-PROTEIN THIOESTERASE 1"/>
    <property type="match status" value="1"/>
</dbReference>
<dbReference type="InterPro" id="IPR002472">
    <property type="entry name" value="Palm_thioest"/>
</dbReference>
<sequence length="503" mass="57871">LKVQLHFCQYRFGILEFCRQKRIRFERLPDYLIVDRTFFGLPGMAKVLNFHVCVLLPMFLTCVADPTPVVMWHGMGDTCCNPRSMNALKTAIEQEVPGVYVLSLRFGDTPAKDMEASYFGNVNEQVANVCRILAEDAHFSKGYHAIGISQGSQFLRAVAQRCERPRMRNLISIGGQHQGVFGIPRCNGSRVCQVVRHLLNHGAYVPIVQAQYWHDPLDEANYKAKSIFIADINNERGINETYVKKLGQLENFVMVKFAEDTMVVPPESSWFGFFEPGQEKRVLPLQETALYKEGYRKDLNFCKFNYDTSSLSLPIICRRAVAQRCERPRMRNLISIGGQHQGVFGIPRCNGSRVCQVVRHLLNHGAYVPFIQENIVQAQYWHDPLDEANYKAKSIFIADINNERGINETYVKKLGQLENFVMVKFAEDTMVVPPESSWFGFFEPGQEKRVLPLQETALYKEDRLGLKKLMKEKRLHFLEHPGDHVRMSMQFFIEEIVRKFIAV</sequence>
<evidence type="ECO:0000256" key="1">
    <source>
        <dbReference type="ARBA" id="ARBA00010758"/>
    </source>
</evidence>
<dbReference type="EC" id="3.1.2.22" evidence="2"/>
<dbReference type="GO" id="GO:0008474">
    <property type="term" value="F:palmitoyl-(protein) hydrolase activity"/>
    <property type="evidence" value="ECO:0007669"/>
    <property type="project" value="UniProtKB-EC"/>
</dbReference>
<dbReference type="PRINTS" id="PR00414">
    <property type="entry name" value="PPTHIESTRASE"/>
</dbReference>
<evidence type="ECO:0000256" key="6">
    <source>
        <dbReference type="ARBA" id="ARBA00023157"/>
    </source>
</evidence>
<gene>
    <name evidence="10" type="ORF">M514_03451</name>
</gene>
<dbReference type="Pfam" id="PF02089">
    <property type="entry name" value="Palm_thioest"/>
    <property type="match status" value="2"/>
</dbReference>
<dbReference type="FunFam" id="3.40.50.1820:FF:000107">
    <property type="entry name" value="Palmitoyl-protein thioesterase 1"/>
    <property type="match status" value="1"/>
</dbReference>
<dbReference type="AlphaFoldDB" id="A0A085NDR5"/>
<reference evidence="10" key="1">
    <citation type="journal article" date="2014" name="Nat. Genet.">
        <title>Genome and transcriptome of the porcine whipworm Trichuris suis.</title>
        <authorList>
            <person name="Jex A.R."/>
            <person name="Nejsum P."/>
            <person name="Schwarz E.M."/>
            <person name="Hu L."/>
            <person name="Young N.D."/>
            <person name="Hall R.S."/>
            <person name="Korhonen P.K."/>
            <person name="Liao S."/>
            <person name="Thamsborg S."/>
            <person name="Xia J."/>
            <person name="Xu P."/>
            <person name="Wang S."/>
            <person name="Scheerlinck J.P."/>
            <person name="Hofmann A."/>
            <person name="Sternberg P.W."/>
            <person name="Wang J."/>
            <person name="Gasser R.B."/>
        </authorList>
    </citation>
    <scope>NUCLEOTIDE SEQUENCE [LARGE SCALE GENOMIC DNA]</scope>
    <source>
        <strain evidence="10">DCEP-RM93F</strain>
    </source>
</reference>
<feature type="non-terminal residue" evidence="10">
    <location>
        <position position="1"/>
    </location>
</feature>
<dbReference type="SUPFAM" id="SSF53474">
    <property type="entry name" value="alpha/beta-Hydrolases"/>
    <property type="match status" value="2"/>
</dbReference>
<proteinExistence type="inferred from homology"/>
<evidence type="ECO:0000256" key="4">
    <source>
        <dbReference type="ARBA" id="ARBA00022729"/>
    </source>
</evidence>